<dbReference type="Proteomes" id="UP000789405">
    <property type="component" value="Unassembled WGS sequence"/>
</dbReference>
<accession>A0A9N9JW96</accession>
<dbReference type="AlphaFoldDB" id="A0A9N9JW96"/>
<name>A0A9N9JW96_9GLOM</name>
<sequence>YFWICLDDACFQRETFLGGCLYEEKSFKEAKYNLVNFTMTIVVSEGRFYKIGMKEIE</sequence>
<gene>
    <name evidence="1" type="ORF">DERYTH_LOCUS23022</name>
</gene>
<keyword evidence="2" id="KW-1185">Reference proteome</keyword>
<evidence type="ECO:0000313" key="1">
    <source>
        <dbReference type="EMBL" id="CAG8799196.1"/>
    </source>
</evidence>
<organism evidence="1 2">
    <name type="scientific">Dentiscutata erythropus</name>
    <dbReference type="NCBI Taxonomy" id="1348616"/>
    <lineage>
        <taxon>Eukaryota</taxon>
        <taxon>Fungi</taxon>
        <taxon>Fungi incertae sedis</taxon>
        <taxon>Mucoromycota</taxon>
        <taxon>Glomeromycotina</taxon>
        <taxon>Glomeromycetes</taxon>
        <taxon>Diversisporales</taxon>
        <taxon>Gigasporaceae</taxon>
        <taxon>Dentiscutata</taxon>
    </lineage>
</organism>
<evidence type="ECO:0000313" key="2">
    <source>
        <dbReference type="Proteomes" id="UP000789405"/>
    </source>
</evidence>
<protein>
    <submittedName>
        <fullName evidence="1">18862_t:CDS:1</fullName>
    </submittedName>
</protein>
<reference evidence="1" key="1">
    <citation type="submission" date="2021-06" db="EMBL/GenBank/DDBJ databases">
        <authorList>
            <person name="Kallberg Y."/>
            <person name="Tangrot J."/>
            <person name="Rosling A."/>
        </authorList>
    </citation>
    <scope>NUCLEOTIDE SEQUENCE</scope>
    <source>
        <strain evidence="1">MA453B</strain>
    </source>
</reference>
<dbReference type="EMBL" id="CAJVPY010033656">
    <property type="protein sequence ID" value="CAG8799196.1"/>
    <property type="molecule type" value="Genomic_DNA"/>
</dbReference>
<feature type="non-terminal residue" evidence="1">
    <location>
        <position position="57"/>
    </location>
</feature>
<proteinExistence type="predicted"/>
<comment type="caution">
    <text evidence="1">The sequence shown here is derived from an EMBL/GenBank/DDBJ whole genome shotgun (WGS) entry which is preliminary data.</text>
</comment>
<feature type="non-terminal residue" evidence="1">
    <location>
        <position position="1"/>
    </location>
</feature>